<evidence type="ECO:0000313" key="2">
    <source>
        <dbReference type="EMBL" id="MQM13633.1"/>
    </source>
</evidence>
<dbReference type="Proteomes" id="UP000652761">
    <property type="component" value="Unassembled WGS sequence"/>
</dbReference>
<feature type="compositionally biased region" description="Basic and acidic residues" evidence="1">
    <location>
        <begin position="39"/>
        <end position="53"/>
    </location>
</feature>
<proteinExistence type="predicted"/>
<reference evidence="2" key="1">
    <citation type="submission" date="2017-07" db="EMBL/GenBank/DDBJ databases">
        <title>Taro Niue Genome Assembly and Annotation.</title>
        <authorList>
            <person name="Atibalentja N."/>
            <person name="Keating K."/>
            <person name="Fields C.J."/>
        </authorList>
    </citation>
    <scope>NUCLEOTIDE SEQUENCE</scope>
    <source>
        <strain evidence="2">Niue_2</strain>
        <tissue evidence="2">Leaf</tissue>
    </source>
</reference>
<keyword evidence="3" id="KW-1185">Reference proteome</keyword>
<protein>
    <submittedName>
        <fullName evidence="2">Uncharacterized protein</fullName>
    </submittedName>
</protein>
<dbReference type="OrthoDB" id="1435433at2759"/>
<evidence type="ECO:0000313" key="3">
    <source>
        <dbReference type="Proteomes" id="UP000652761"/>
    </source>
</evidence>
<sequence>MESHLFGLAEEGFFDKFDLQGFLERQAMASRGRHGTQARVDEQRREERGERQALKPQGPTILPPPPPVVYGVFIQGIVQAMQMQATLQAQLQAQAQAPTPVPQEQGHGGPSIMERLKRMASPSFKGESEPLLAES</sequence>
<name>A0A843WQA2_COLES</name>
<organism evidence="2 3">
    <name type="scientific">Colocasia esculenta</name>
    <name type="common">Wild taro</name>
    <name type="synonym">Arum esculentum</name>
    <dbReference type="NCBI Taxonomy" id="4460"/>
    <lineage>
        <taxon>Eukaryota</taxon>
        <taxon>Viridiplantae</taxon>
        <taxon>Streptophyta</taxon>
        <taxon>Embryophyta</taxon>
        <taxon>Tracheophyta</taxon>
        <taxon>Spermatophyta</taxon>
        <taxon>Magnoliopsida</taxon>
        <taxon>Liliopsida</taxon>
        <taxon>Araceae</taxon>
        <taxon>Aroideae</taxon>
        <taxon>Colocasieae</taxon>
        <taxon>Colocasia</taxon>
    </lineage>
</organism>
<feature type="region of interest" description="Disordered" evidence="1">
    <location>
        <begin position="28"/>
        <end position="65"/>
    </location>
</feature>
<gene>
    <name evidence="2" type="ORF">Taro_046561</name>
</gene>
<accession>A0A843WQA2</accession>
<dbReference type="AlphaFoldDB" id="A0A843WQA2"/>
<comment type="caution">
    <text evidence="2">The sequence shown here is derived from an EMBL/GenBank/DDBJ whole genome shotgun (WGS) entry which is preliminary data.</text>
</comment>
<feature type="region of interest" description="Disordered" evidence="1">
    <location>
        <begin position="93"/>
        <end position="135"/>
    </location>
</feature>
<dbReference type="EMBL" id="NMUH01005760">
    <property type="protein sequence ID" value="MQM13633.1"/>
    <property type="molecule type" value="Genomic_DNA"/>
</dbReference>
<evidence type="ECO:0000256" key="1">
    <source>
        <dbReference type="SAM" id="MobiDB-lite"/>
    </source>
</evidence>